<dbReference type="SUPFAM" id="SSF52540">
    <property type="entry name" value="P-loop containing nucleoside triphosphate hydrolases"/>
    <property type="match status" value="1"/>
</dbReference>
<gene>
    <name evidence="5" type="ORF">ADEAN_000882800</name>
</gene>
<dbReference type="Proteomes" id="UP000515908">
    <property type="component" value="Chromosome 20"/>
</dbReference>
<dbReference type="GO" id="GO:0005525">
    <property type="term" value="F:GTP binding"/>
    <property type="evidence" value="ECO:0007669"/>
    <property type="project" value="UniProtKB-KW"/>
</dbReference>
<dbReference type="EMBL" id="LR877164">
    <property type="protein sequence ID" value="CAD2221296.1"/>
    <property type="molecule type" value="Genomic_DNA"/>
</dbReference>
<evidence type="ECO:0000313" key="6">
    <source>
        <dbReference type="Proteomes" id="UP000515908"/>
    </source>
</evidence>
<dbReference type="GO" id="GO:0005794">
    <property type="term" value="C:Golgi apparatus"/>
    <property type="evidence" value="ECO:0007669"/>
    <property type="project" value="TreeGrafter"/>
</dbReference>
<dbReference type="AlphaFoldDB" id="A0A7G2CN81"/>
<sequence>MLHFFQSVYDSIFAEESYSILILGHENSGKTVLLEQLKHMYHHSNNNNTNTNPNRSITPLTKAEMSKKKIYPTVGMNYTKITHYFSPLRETVPFHQSDSPPKTTEAENANQSNEMISEMEKLLFSYKTNLSLWDLGGQRDLRTLWKHYYYQCHGILFVVDSRLLHSNNSNSNTNWKEDSALYKEELKRVYAPVRQTIFDLLLEEKCLERVKKEEEDRIQNSGNVKDDTTTRYSIPFLILNNKVDDEDEFGRSAPSNNNNNTAGTNPRHSSVSVEDLMEALDLYTLAAEVVFYATKETNPSDAARVIPYRAPTFSSSGFGHIQFKIINVSAATGKGVAAAMDWLVMQMKENAKL</sequence>
<dbReference type="GO" id="GO:0043001">
    <property type="term" value="P:Golgi to plasma membrane protein transport"/>
    <property type="evidence" value="ECO:0007669"/>
    <property type="project" value="TreeGrafter"/>
</dbReference>
<dbReference type="Pfam" id="PF00025">
    <property type="entry name" value="Arf"/>
    <property type="match status" value="1"/>
</dbReference>
<organism evidence="5 6">
    <name type="scientific">Angomonas deanei</name>
    <dbReference type="NCBI Taxonomy" id="59799"/>
    <lineage>
        <taxon>Eukaryota</taxon>
        <taxon>Discoba</taxon>
        <taxon>Euglenozoa</taxon>
        <taxon>Kinetoplastea</taxon>
        <taxon>Metakinetoplastina</taxon>
        <taxon>Trypanosomatida</taxon>
        <taxon>Trypanosomatidae</taxon>
        <taxon>Strigomonadinae</taxon>
        <taxon>Angomonas</taxon>
    </lineage>
</organism>
<name>A0A7G2CN81_9TRYP</name>
<dbReference type="GO" id="GO:0034067">
    <property type="term" value="P:protein localization to Golgi apparatus"/>
    <property type="evidence" value="ECO:0007669"/>
    <property type="project" value="TreeGrafter"/>
</dbReference>
<keyword evidence="2 3" id="KW-0342">GTP-binding</keyword>
<dbReference type="GO" id="GO:0006886">
    <property type="term" value="P:intracellular protein transport"/>
    <property type="evidence" value="ECO:0007669"/>
    <property type="project" value="TreeGrafter"/>
</dbReference>
<keyword evidence="6" id="KW-1185">Reference proteome</keyword>
<feature type="region of interest" description="Disordered" evidence="4">
    <location>
        <begin position="247"/>
        <end position="270"/>
    </location>
</feature>
<proteinExistence type="predicted"/>
<dbReference type="Gene3D" id="3.40.50.300">
    <property type="entry name" value="P-loop containing nucleotide triphosphate hydrolases"/>
    <property type="match status" value="1"/>
</dbReference>
<evidence type="ECO:0000256" key="1">
    <source>
        <dbReference type="ARBA" id="ARBA00022741"/>
    </source>
</evidence>
<keyword evidence="1 3" id="KW-0547">Nucleotide-binding</keyword>
<dbReference type="OrthoDB" id="414781at2759"/>
<evidence type="ECO:0000313" key="5">
    <source>
        <dbReference type="EMBL" id="CAD2221296.1"/>
    </source>
</evidence>
<dbReference type="PANTHER" id="PTHR45909:SF1">
    <property type="entry name" value="ADP-RIBOSYLATION FACTOR-RELATED PROTEIN 1"/>
    <property type="match status" value="1"/>
</dbReference>
<dbReference type="VEuPathDB" id="TriTrypDB:ADEAN_000882800"/>
<evidence type="ECO:0000256" key="2">
    <source>
        <dbReference type="ARBA" id="ARBA00023134"/>
    </source>
</evidence>
<keyword evidence="5" id="KW-0808">Transferase</keyword>
<feature type="compositionally biased region" description="Low complexity" evidence="4">
    <location>
        <begin position="251"/>
        <end position="267"/>
    </location>
</feature>
<protein>
    <submittedName>
        <fullName evidence="5">Ras of Complex, Roc, domain of DAPkinase/ADP-ribosylation factor family, putative</fullName>
    </submittedName>
</protein>
<dbReference type="PANTHER" id="PTHR45909">
    <property type="entry name" value="ADP-RIBOSYLATION FACTOR-RELATED PROTEIN 1"/>
    <property type="match status" value="1"/>
</dbReference>
<evidence type="ECO:0000256" key="3">
    <source>
        <dbReference type="PIRSR" id="PIRSR606689-1"/>
    </source>
</evidence>
<dbReference type="InterPro" id="IPR024156">
    <property type="entry name" value="Small_GTPase_ARF"/>
</dbReference>
<reference evidence="5 6" key="1">
    <citation type="submission" date="2020-08" db="EMBL/GenBank/DDBJ databases">
        <authorList>
            <person name="Newling K."/>
            <person name="Davey J."/>
            <person name="Forrester S."/>
        </authorList>
    </citation>
    <scope>NUCLEOTIDE SEQUENCE [LARGE SCALE GENOMIC DNA]</scope>
    <source>
        <strain evidence="6">Crithidia deanei Carvalho (ATCC PRA-265)</strain>
    </source>
</reference>
<dbReference type="InterPro" id="IPR027417">
    <property type="entry name" value="P-loop_NTPase"/>
</dbReference>
<feature type="binding site" evidence="3">
    <location>
        <position position="137"/>
    </location>
    <ligand>
        <name>GTP</name>
        <dbReference type="ChEBI" id="CHEBI:37565"/>
    </ligand>
</feature>
<dbReference type="GO" id="GO:0003924">
    <property type="term" value="F:GTPase activity"/>
    <property type="evidence" value="ECO:0007669"/>
    <property type="project" value="InterPro"/>
</dbReference>
<keyword evidence="5" id="KW-0418">Kinase</keyword>
<dbReference type="InterPro" id="IPR006689">
    <property type="entry name" value="Small_GTPase_ARF/SAR"/>
</dbReference>
<dbReference type="PROSITE" id="PS51417">
    <property type="entry name" value="ARF"/>
    <property type="match status" value="1"/>
</dbReference>
<dbReference type="GO" id="GO:0016301">
    <property type="term" value="F:kinase activity"/>
    <property type="evidence" value="ECO:0007669"/>
    <property type="project" value="UniProtKB-KW"/>
</dbReference>
<evidence type="ECO:0000256" key="4">
    <source>
        <dbReference type="SAM" id="MobiDB-lite"/>
    </source>
</evidence>
<accession>A0A7G2CN81</accession>